<dbReference type="UniPathway" id="UPA00094"/>
<dbReference type="PANTHER" id="PTHR43091">
    <property type="entry name" value="3-OXOACYL-[ACYL-CARRIER-PROTEIN] SYNTHASE"/>
    <property type="match status" value="1"/>
</dbReference>
<dbReference type="EC" id="2.3.1.180" evidence="3 12"/>
<feature type="active site" evidence="12">
    <location>
        <position position="244"/>
    </location>
</feature>
<evidence type="ECO:0000256" key="2">
    <source>
        <dbReference type="ARBA" id="ARBA00008642"/>
    </source>
</evidence>
<dbReference type="CDD" id="cd00830">
    <property type="entry name" value="KAS_III"/>
    <property type="match status" value="1"/>
</dbReference>
<evidence type="ECO:0000256" key="4">
    <source>
        <dbReference type="ARBA" id="ARBA00022516"/>
    </source>
</evidence>
<dbReference type="InterPro" id="IPR016039">
    <property type="entry name" value="Thiolase-like"/>
</dbReference>
<evidence type="ECO:0000256" key="1">
    <source>
        <dbReference type="ARBA" id="ARBA00005194"/>
    </source>
</evidence>
<keyword evidence="8 12" id="KW-0275">Fatty acid biosynthesis</keyword>
<proteinExistence type="inferred from homology"/>
<comment type="subcellular location">
    <subcellularLocation>
        <location evidence="12">Cytoplasm</location>
    </subcellularLocation>
</comment>
<comment type="function">
    <text evidence="12">Catalyzes the condensation reaction of fatty acid synthesis by the addition to an acyl acceptor of two carbons from malonyl-ACP. Catalyzes the first condensation reaction which initiates fatty acid synthesis and may therefore play a role in governing the total rate of fatty acid production. Possesses both acetoacetyl-ACP synthase and acetyl transacylase activities. Its substrate specificity determines the biosynthesis of branched-chain and/or straight-chain of fatty acids.</text>
</comment>
<evidence type="ECO:0000259" key="13">
    <source>
        <dbReference type="Pfam" id="PF08541"/>
    </source>
</evidence>
<dbReference type="NCBIfam" id="TIGR00747">
    <property type="entry name" value="fabH"/>
    <property type="match status" value="1"/>
</dbReference>
<dbReference type="GO" id="GO:0033818">
    <property type="term" value="F:beta-ketoacyl-acyl-carrier-protein synthase III activity"/>
    <property type="evidence" value="ECO:0007669"/>
    <property type="project" value="UniProtKB-UniRule"/>
</dbReference>
<comment type="similarity">
    <text evidence="2 12">Belongs to the thiolase-like superfamily. FabH family.</text>
</comment>
<comment type="subunit">
    <text evidence="12">Homodimer.</text>
</comment>
<keyword evidence="5 12" id="KW-0808">Transferase</keyword>
<dbReference type="FunFam" id="3.40.47.10:FF:000004">
    <property type="entry name" value="3-oxoacyl-[acyl-carrier-protein] synthase 3"/>
    <property type="match status" value="1"/>
</dbReference>
<evidence type="ECO:0000256" key="10">
    <source>
        <dbReference type="ARBA" id="ARBA00023315"/>
    </source>
</evidence>
<dbReference type="Pfam" id="PF08541">
    <property type="entry name" value="ACP_syn_III_C"/>
    <property type="match status" value="1"/>
</dbReference>
<keyword evidence="12" id="KW-0963">Cytoplasm</keyword>
<organism evidence="15 16">
    <name type="scientific">Candidatus Erwinia haradaeae</name>
    <dbReference type="NCBI Taxonomy" id="1922217"/>
    <lineage>
        <taxon>Bacteria</taxon>
        <taxon>Pseudomonadati</taxon>
        <taxon>Pseudomonadota</taxon>
        <taxon>Gammaproteobacteria</taxon>
        <taxon>Enterobacterales</taxon>
        <taxon>Erwiniaceae</taxon>
        <taxon>Erwinia</taxon>
    </lineage>
</organism>
<comment type="domain">
    <text evidence="12">The last Arg residue of the ACP-binding site is essential for the weak association between ACP/AcpP and FabH.</text>
</comment>
<dbReference type="Gene3D" id="3.40.47.10">
    <property type="match status" value="1"/>
</dbReference>
<feature type="region of interest" description="ACP-binding" evidence="12">
    <location>
        <begin position="245"/>
        <end position="249"/>
    </location>
</feature>
<feature type="active site" evidence="12">
    <location>
        <position position="112"/>
    </location>
</feature>
<dbReference type="Pfam" id="PF08545">
    <property type="entry name" value="ACP_syn_III"/>
    <property type="match status" value="1"/>
</dbReference>
<evidence type="ECO:0000259" key="14">
    <source>
        <dbReference type="Pfam" id="PF08545"/>
    </source>
</evidence>
<evidence type="ECO:0000256" key="8">
    <source>
        <dbReference type="ARBA" id="ARBA00023160"/>
    </source>
</evidence>
<evidence type="ECO:0000256" key="7">
    <source>
        <dbReference type="ARBA" id="ARBA00023098"/>
    </source>
</evidence>
<dbReference type="OrthoDB" id="9815506at2"/>
<sequence length="317" mass="34725">MYTKIIGTGRYLPEQVRTNSDLEKMIDTSDEWIKTRTGIQERRIALPNETVATIGFQAAQRALEMSGIEQNEINLIIVATTSSSHAFPSSACMIQKMLEIHDAASFDLSAACSGFIYALSVADQYIKSNLVKYALVIGSDILSRMLNPNDRNTLILFGDGAGAVVLGAREEQGIISTHLHSDGRYGHILTLPNRDNTKPNNNTYLSMTGSEVFKVAINKLTNIVKETLEANNLQCSSIDWLIPHQANLRIIIATACKLGLDIHKVIITLDHHGNTSAASIPLALDEAVRDNRIKHGQLILLEAFGAGLTWGSALIRF</sequence>
<dbReference type="GO" id="GO:0005737">
    <property type="term" value="C:cytoplasm"/>
    <property type="evidence" value="ECO:0007669"/>
    <property type="project" value="UniProtKB-SubCell"/>
</dbReference>
<keyword evidence="9 12" id="KW-0511">Multifunctional enzyme</keyword>
<evidence type="ECO:0000313" key="16">
    <source>
        <dbReference type="Proteomes" id="UP000294364"/>
    </source>
</evidence>
<dbReference type="InterPro" id="IPR004655">
    <property type="entry name" value="FabH"/>
</dbReference>
<name>A0A451CZY1_9GAMM</name>
<evidence type="ECO:0000256" key="5">
    <source>
        <dbReference type="ARBA" id="ARBA00022679"/>
    </source>
</evidence>
<dbReference type="Proteomes" id="UP000294364">
    <property type="component" value="Chromosome"/>
</dbReference>
<comment type="pathway">
    <text evidence="1 12">Lipid metabolism; fatty acid biosynthesis.</text>
</comment>
<gene>
    <name evidence="12 15" type="primary">fabH</name>
    <name evidence="15" type="ORF">ERCICURT3053_501</name>
</gene>
<dbReference type="AlphaFoldDB" id="A0A451CZY1"/>
<dbReference type="HAMAP" id="MF_01815">
    <property type="entry name" value="FabH"/>
    <property type="match status" value="1"/>
</dbReference>
<feature type="active site" evidence="12">
    <location>
        <position position="274"/>
    </location>
</feature>
<dbReference type="GO" id="GO:0004315">
    <property type="term" value="F:3-oxoacyl-[acyl-carrier-protein] synthase activity"/>
    <property type="evidence" value="ECO:0007669"/>
    <property type="project" value="InterPro"/>
</dbReference>
<evidence type="ECO:0000313" key="15">
    <source>
        <dbReference type="EMBL" id="VFP78859.1"/>
    </source>
</evidence>
<dbReference type="SUPFAM" id="SSF53901">
    <property type="entry name" value="Thiolase-like"/>
    <property type="match status" value="1"/>
</dbReference>
<evidence type="ECO:0000256" key="6">
    <source>
        <dbReference type="ARBA" id="ARBA00022832"/>
    </source>
</evidence>
<evidence type="ECO:0000256" key="3">
    <source>
        <dbReference type="ARBA" id="ARBA00012333"/>
    </source>
</evidence>
<evidence type="ECO:0000256" key="9">
    <source>
        <dbReference type="ARBA" id="ARBA00023268"/>
    </source>
</evidence>
<protein>
    <recommendedName>
        <fullName evidence="3 12">Beta-ketoacyl-[acyl-carrier-protein] synthase III</fullName>
        <shortName evidence="12">Beta-ketoacyl-ACP synthase III</shortName>
        <shortName evidence="12">KAS III</shortName>
        <ecNumber evidence="3 12">2.3.1.180</ecNumber>
    </recommendedName>
    <alternativeName>
        <fullName evidence="12">3-oxoacyl-[acyl-carrier-protein] synthase 3</fullName>
    </alternativeName>
    <alternativeName>
        <fullName evidence="12">3-oxoacyl-[acyl-carrier-protein] synthase III</fullName>
    </alternativeName>
</protein>
<dbReference type="InterPro" id="IPR013751">
    <property type="entry name" value="ACP_syn_III_N"/>
</dbReference>
<keyword evidence="10 12" id="KW-0012">Acyltransferase</keyword>
<dbReference type="PANTHER" id="PTHR43091:SF1">
    <property type="entry name" value="BETA-KETOACYL-[ACYL-CARRIER-PROTEIN] SYNTHASE III, CHLOROPLASTIC"/>
    <property type="match status" value="1"/>
</dbReference>
<keyword evidence="4 12" id="KW-0444">Lipid biosynthesis</keyword>
<dbReference type="GO" id="GO:0006633">
    <property type="term" value="P:fatty acid biosynthetic process"/>
    <property type="evidence" value="ECO:0007669"/>
    <property type="project" value="UniProtKB-UniRule"/>
</dbReference>
<feature type="domain" description="Beta-ketoacyl-[acyl-carrier-protein] synthase III N-terminal" evidence="14">
    <location>
        <begin position="106"/>
        <end position="183"/>
    </location>
</feature>
<comment type="catalytic activity">
    <reaction evidence="11">
        <text>malonyl-[ACP] + acetyl-CoA + H(+) = 3-oxobutanoyl-[ACP] + CO2 + CoA</text>
        <dbReference type="Rhea" id="RHEA:12080"/>
        <dbReference type="Rhea" id="RHEA-COMP:9623"/>
        <dbReference type="Rhea" id="RHEA-COMP:9625"/>
        <dbReference type="ChEBI" id="CHEBI:15378"/>
        <dbReference type="ChEBI" id="CHEBI:16526"/>
        <dbReference type="ChEBI" id="CHEBI:57287"/>
        <dbReference type="ChEBI" id="CHEBI:57288"/>
        <dbReference type="ChEBI" id="CHEBI:78449"/>
        <dbReference type="ChEBI" id="CHEBI:78450"/>
        <dbReference type="EC" id="2.3.1.180"/>
    </reaction>
    <physiologicalReaction direction="left-to-right" evidence="11">
        <dbReference type="Rhea" id="RHEA:12081"/>
    </physiologicalReaction>
</comment>
<dbReference type="InterPro" id="IPR013747">
    <property type="entry name" value="ACP_syn_III_C"/>
</dbReference>
<feature type="domain" description="Beta-ketoacyl-[acyl-carrier-protein] synthase III C-terminal" evidence="13">
    <location>
        <begin position="228"/>
        <end position="316"/>
    </location>
</feature>
<dbReference type="EMBL" id="LR217698">
    <property type="protein sequence ID" value="VFP78859.1"/>
    <property type="molecule type" value="Genomic_DNA"/>
</dbReference>
<keyword evidence="7 12" id="KW-0443">Lipid metabolism</keyword>
<evidence type="ECO:0000256" key="12">
    <source>
        <dbReference type="HAMAP-Rule" id="MF_01815"/>
    </source>
</evidence>
<keyword evidence="6 12" id="KW-0276">Fatty acid metabolism</keyword>
<accession>A0A451CZY1</accession>
<dbReference type="RefSeq" id="WP_157992151.1">
    <property type="nucleotide sequence ID" value="NZ_LR217698.1"/>
</dbReference>
<reference evidence="15 16" key="1">
    <citation type="submission" date="2019-02" db="EMBL/GenBank/DDBJ databases">
        <authorList>
            <person name="Manzano-Marin A."/>
            <person name="Manzano-Marin A."/>
        </authorList>
    </citation>
    <scope>NUCLEOTIDE SEQUENCE [LARGE SCALE GENOMIC DNA]</scope>
    <source>
        <strain evidence="15 16">ErCicurtihirsuta</strain>
    </source>
</reference>
<evidence type="ECO:0000256" key="11">
    <source>
        <dbReference type="ARBA" id="ARBA00051096"/>
    </source>
</evidence>
<dbReference type="NCBIfam" id="NF006829">
    <property type="entry name" value="PRK09352.1"/>
    <property type="match status" value="1"/>
</dbReference>